<reference evidence="2" key="1">
    <citation type="journal article" date="2014" name="Int. J. Syst. Evol. Microbiol.">
        <title>Complete genome sequence of Corynebacterium casei LMG S-19264T (=DSM 44701T), isolated from a smear-ripened cheese.</title>
        <authorList>
            <consortium name="US DOE Joint Genome Institute (JGI-PGF)"/>
            <person name="Walter F."/>
            <person name="Albersmeier A."/>
            <person name="Kalinowski J."/>
            <person name="Ruckert C."/>
        </authorList>
    </citation>
    <scope>NUCLEOTIDE SEQUENCE</scope>
    <source>
        <strain evidence="2">VKM Ac-1069</strain>
    </source>
</reference>
<evidence type="ECO:0000313" key="2">
    <source>
        <dbReference type="EMBL" id="GLL09358.1"/>
    </source>
</evidence>
<comment type="caution">
    <text evidence="2">The sequence shown here is derived from an EMBL/GenBank/DDBJ whole genome shotgun (WGS) entry which is preliminary data.</text>
</comment>
<name>A0A9W6NU89_9PSEU</name>
<feature type="domain" description="Methyltransferase" evidence="1">
    <location>
        <begin position="56"/>
        <end position="142"/>
    </location>
</feature>
<dbReference type="AlphaFoldDB" id="A0A9W6NU89"/>
<evidence type="ECO:0000259" key="1">
    <source>
        <dbReference type="Pfam" id="PF13649"/>
    </source>
</evidence>
<dbReference type="RefSeq" id="WP_037039566.1">
    <property type="nucleotide sequence ID" value="NZ_BAAAUZ010000013.1"/>
</dbReference>
<dbReference type="CDD" id="cd02440">
    <property type="entry name" value="AdoMet_MTases"/>
    <property type="match status" value="1"/>
</dbReference>
<dbReference type="InterPro" id="IPR029063">
    <property type="entry name" value="SAM-dependent_MTases_sf"/>
</dbReference>
<sequence length="215" mass="22013">MTYALRPAAFDALLTGRTRSFVRDDGRPLLLDAARWRAVADADDAWLLDRCTGPTLDLGCGPGRLVAALAARGVPALGVDSSFVARALCRRRGAAMVCRDVFGPLPDEGSWAHVLLADGNIGIGGDPVRLLARVAALLVPGGTALVEAGPEPREFWSGTAQVSGSARRRVGAAVPWACVGAEALCALAGTAGLIPTACSATAGGRTFVELSPVVG</sequence>
<reference evidence="2" key="2">
    <citation type="submission" date="2023-01" db="EMBL/GenBank/DDBJ databases">
        <authorList>
            <person name="Sun Q."/>
            <person name="Evtushenko L."/>
        </authorList>
    </citation>
    <scope>NUCLEOTIDE SEQUENCE</scope>
    <source>
        <strain evidence="2">VKM Ac-1069</strain>
    </source>
</reference>
<keyword evidence="3" id="KW-1185">Reference proteome</keyword>
<dbReference type="InterPro" id="IPR041698">
    <property type="entry name" value="Methyltransf_25"/>
</dbReference>
<dbReference type="EMBL" id="BSFQ01000002">
    <property type="protein sequence ID" value="GLL09358.1"/>
    <property type="molecule type" value="Genomic_DNA"/>
</dbReference>
<proteinExistence type="predicted"/>
<dbReference type="SUPFAM" id="SSF53335">
    <property type="entry name" value="S-adenosyl-L-methionine-dependent methyltransferases"/>
    <property type="match status" value="1"/>
</dbReference>
<accession>A0A9W6NU89</accession>
<gene>
    <name evidence="2" type="ORF">GCM10017577_04980</name>
</gene>
<organism evidence="2 3">
    <name type="scientific">Pseudonocardia halophobica</name>
    <dbReference type="NCBI Taxonomy" id="29401"/>
    <lineage>
        <taxon>Bacteria</taxon>
        <taxon>Bacillati</taxon>
        <taxon>Actinomycetota</taxon>
        <taxon>Actinomycetes</taxon>
        <taxon>Pseudonocardiales</taxon>
        <taxon>Pseudonocardiaceae</taxon>
        <taxon>Pseudonocardia</taxon>
    </lineage>
</organism>
<protein>
    <recommendedName>
        <fullName evidence="1">Methyltransferase domain-containing protein</fullName>
    </recommendedName>
</protein>
<dbReference type="Pfam" id="PF13649">
    <property type="entry name" value="Methyltransf_25"/>
    <property type="match status" value="1"/>
</dbReference>
<dbReference type="Gene3D" id="3.40.50.150">
    <property type="entry name" value="Vaccinia Virus protein VP39"/>
    <property type="match status" value="1"/>
</dbReference>
<evidence type="ECO:0000313" key="3">
    <source>
        <dbReference type="Proteomes" id="UP001143463"/>
    </source>
</evidence>
<dbReference type="Proteomes" id="UP001143463">
    <property type="component" value="Unassembled WGS sequence"/>
</dbReference>